<dbReference type="AlphaFoldDB" id="A0A191WHB0"/>
<keyword evidence="5" id="KW-1185">Reference proteome</keyword>
<accession>A0A191WHB0</accession>
<evidence type="ECO:0000313" key="5">
    <source>
        <dbReference type="Proteomes" id="UP000078437"/>
    </source>
</evidence>
<protein>
    <recommendedName>
        <fullName evidence="3">FHA domain-containing protein</fullName>
    </recommendedName>
</protein>
<sequence>MVVGTVTSATRVGAGEWEVVVGDRFIAVLAAPADDRAIAELAGLTGDATVGIERLVQEIPGAPDAAGEVDRGFAVVWWPTADASSVTAVVRGEAVVDVDSPGGSRRFDGRGIRPWHLAEFRDVSGVRITEAAAPLRPRGTAIGARAPGRATLRATDVEWTPEARPSGADVPLGASSDRAARGGPLDATNAPETETATDAIAITGEEPETVEGPADLDPISAFAPGPPPRVRIGADDVRTVTRPILVGRRPLAPRAPAAASAAPELVPVRSPTGVVSGTHLELRVEGERLVATDLRSTNGTVLRTATGVRRMRAGESIVVVPGSTLDLGDDTIIEVLPASDEAPRPTRTDRPRT</sequence>
<keyword evidence="1" id="KW-0597">Phosphoprotein</keyword>
<dbReference type="STRING" id="453304.ATC03_13465"/>
<feature type="domain" description="FHA" evidence="3">
    <location>
        <begin position="273"/>
        <end position="328"/>
    </location>
</feature>
<reference evidence="5" key="2">
    <citation type="submission" date="2016-01" db="EMBL/GenBank/DDBJ databases">
        <title>Complete genome sequence of Agromyces aureus AR33T and comparison with related organisms.</title>
        <authorList>
            <person name="Corretto E."/>
            <person name="Antonielli L."/>
            <person name="Sessitsch A."/>
            <person name="Brader G."/>
        </authorList>
    </citation>
    <scope>NUCLEOTIDE SEQUENCE [LARGE SCALE GENOMIC DNA]</scope>
    <source>
        <strain evidence="5">AR33</strain>
    </source>
</reference>
<organism evidence="4 5">
    <name type="scientific">Agromyces aureus</name>
    <dbReference type="NCBI Taxonomy" id="453304"/>
    <lineage>
        <taxon>Bacteria</taxon>
        <taxon>Bacillati</taxon>
        <taxon>Actinomycetota</taxon>
        <taxon>Actinomycetes</taxon>
        <taxon>Micrococcales</taxon>
        <taxon>Microbacteriaceae</taxon>
        <taxon>Agromyces</taxon>
    </lineage>
</organism>
<dbReference type="CDD" id="cd00060">
    <property type="entry name" value="FHA"/>
    <property type="match status" value="1"/>
</dbReference>
<dbReference type="KEGG" id="agy:ATC03_13465"/>
<evidence type="ECO:0000259" key="3">
    <source>
        <dbReference type="Pfam" id="PF00498"/>
    </source>
</evidence>
<dbReference type="RefSeq" id="WP_067878040.1">
    <property type="nucleotide sequence ID" value="NZ_CP013979.1"/>
</dbReference>
<dbReference type="InterPro" id="IPR008984">
    <property type="entry name" value="SMAD_FHA_dom_sf"/>
</dbReference>
<dbReference type="InterPro" id="IPR000253">
    <property type="entry name" value="FHA_dom"/>
</dbReference>
<reference evidence="4 5" key="1">
    <citation type="journal article" date="2016" name="Int. J. Syst. Evol. Microbiol.">
        <title>Agromyces aureus sp. nov., isolated from the rhizosphere of Salix caprea L. grown in a heavy-metal-contaminated soil.</title>
        <authorList>
            <person name="Corretto E."/>
            <person name="Antonielli L."/>
            <person name="Sessitsch A."/>
            <person name="Compant S."/>
            <person name="Gorfer M."/>
            <person name="Kuffner M."/>
            <person name="Brader G."/>
        </authorList>
    </citation>
    <scope>NUCLEOTIDE SEQUENCE [LARGE SCALE GENOMIC DNA]</scope>
    <source>
        <strain evidence="4 5">AR33</strain>
    </source>
</reference>
<proteinExistence type="predicted"/>
<dbReference type="Gene3D" id="2.60.200.20">
    <property type="match status" value="1"/>
</dbReference>
<name>A0A191WHB0_9MICO</name>
<feature type="region of interest" description="Disordered" evidence="2">
    <location>
        <begin position="161"/>
        <end position="194"/>
    </location>
</feature>
<dbReference type="Pfam" id="PF00498">
    <property type="entry name" value="FHA"/>
    <property type="match status" value="1"/>
</dbReference>
<evidence type="ECO:0000256" key="1">
    <source>
        <dbReference type="ARBA" id="ARBA00022553"/>
    </source>
</evidence>
<evidence type="ECO:0000256" key="2">
    <source>
        <dbReference type="SAM" id="MobiDB-lite"/>
    </source>
</evidence>
<dbReference type="SUPFAM" id="SSF49879">
    <property type="entry name" value="SMAD/FHA domain"/>
    <property type="match status" value="1"/>
</dbReference>
<gene>
    <name evidence="4" type="ORF">ATC03_13465</name>
</gene>
<evidence type="ECO:0000313" key="4">
    <source>
        <dbReference type="EMBL" id="ANJ27569.1"/>
    </source>
</evidence>
<dbReference type="EMBL" id="CP013979">
    <property type="protein sequence ID" value="ANJ27569.1"/>
    <property type="molecule type" value="Genomic_DNA"/>
</dbReference>
<dbReference type="Proteomes" id="UP000078437">
    <property type="component" value="Chromosome"/>
</dbReference>